<dbReference type="AlphaFoldDB" id="A8N7P5"/>
<keyword evidence="2" id="KW-1185">Reference proteome</keyword>
<comment type="caution">
    <text evidence="1">The sequence shown here is derived from an EMBL/GenBank/DDBJ whole genome shotgun (WGS) entry which is preliminary data.</text>
</comment>
<dbReference type="InParanoid" id="A8N7P5"/>
<name>A8N7P5_COPC7</name>
<sequence>MHHKRILACQVFDKLPVETLGRIIYFAAEAASEWWIRGKAEILSLTHVSQRWRTAALTQHSVWKDFEISLPRFRCRSASWQPFLQLEPLMELWFRRAGSLPKSLSLVFQTYGSSSHSLCAICSPHVQSILRKFGPWRSVSLRLGHPRCVEKLGNESWNSIENLSLYIMRDCHRSALRRDYQFPFASIPTLTMLKIDSLDADGTFKDINAAFFAFPAVFLQRLVDLKLYTRSNNSQLLRIVQQCSSLEHLSLAIGSSVPASGHQLETSEPLVPFLLPVLKSLSIDLLELCLHSVLGKLICPQLIELTVEGHEADPVADAGEDGDEDEICFLDILDKFIDRSSCALRKLDVSFPYSPHLEDAPDSVDFHFVKFLQGSCRHLTSLSLSNLTKVTGSFLQPFYCPTDNYLPRLEIIRLLLVPKEFKTQSLFQLISARWAQSQEQETHSATSSSVTPLKKAEVTFHFQEVPNVKPWVPSAFFEAIEGGLKLDVTPTEYSPIPKARDAKAWSRGDFDLQSVRHICRWAREQAKEEMEWYLSHAESDHD</sequence>
<dbReference type="HOGENOM" id="CLU_502483_0_0_1"/>
<organism evidence="1 2">
    <name type="scientific">Coprinopsis cinerea (strain Okayama-7 / 130 / ATCC MYA-4618 / FGSC 9003)</name>
    <name type="common">Inky cap fungus</name>
    <name type="synonym">Hormographiella aspergillata</name>
    <dbReference type="NCBI Taxonomy" id="240176"/>
    <lineage>
        <taxon>Eukaryota</taxon>
        <taxon>Fungi</taxon>
        <taxon>Dikarya</taxon>
        <taxon>Basidiomycota</taxon>
        <taxon>Agaricomycotina</taxon>
        <taxon>Agaricomycetes</taxon>
        <taxon>Agaricomycetidae</taxon>
        <taxon>Agaricales</taxon>
        <taxon>Agaricineae</taxon>
        <taxon>Psathyrellaceae</taxon>
        <taxon>Coprinopsis</taxon>
    </lineage>
</organism>
<dbReference type="OrthoDB" id="3266451at2759"/>
<dbReference type="EMBL" id="AACS02000003">
    <property type="protein sequence ID" value="EAU90915.2"/>
    <property type="molecule type" value="Genomic_DNA"/>
</dbReference>
<dbReference type="Gene3D" id="3.80.10.10">
    <property type="entry name" value="Ribonuclease Inhibitor"/>
    <property type="match status" value="1"/>
</dbReference>
<dbReference type="VEuPathDB" id="FungiDB:CC1G_02302"/>
<proteinExistence type="predicted"/>
<dbReference type="GeneID" id="6007300"/>
<evidence type="ECO:0008006" key="3">
    <source>
        <dbReference type="Google" id="ProtNLM"/>
    </source>
</evidence>
<dbReference type="SUPFAM" id="SSF52047">
    <property type="entry name" value="RNI-like"/>
    <property type="match status" value="1"/>
</dbReference>
<dbReference type="InterPro" id="IPR032675">
    <property type="entry name" value="LRR_dom_sf"/>
</dbReference>
<evidence type="ECO:0000313" key="2">
    <source>
        <dbReference type="Proteomes" id="UP000001861"/>
    </source>
</evidence>
<protein>
    <recommendedName>
        <fullName evidence="3">F-box domain-containing protein</fullName>
    </recommendedName>
</protein>
<accession>A8N7P5</accession>
<dbReference type="RefSeq" id="XP_001830851.2">
    <property type="nucleotide sequence ID" value="XM_001830799.2"/>
</dbReference>
<dbReference type="Proteomes" id="UP000001861">
    <property type="component" value="Unassembled WGS sequence"/>
</dbReference>
<gene>
    <name evidence="1" type="ORF">CC1G_02302</name>
</gene>
<evidence type="ECO:0000313" key="1">
    <source>
        <dbReference type="EMBL" id="EAU90915.2"/>
    </source>
</evidence>
<dbReference type="KEGG" id="cci:CC1G_02302"/>
<reference evidence="1 2" key="1">
    <citation type="journal article" date="2010" name="Proc. Natl. Acad. Sci. U.S.A.">
        <title>Insights into evolution of multicellular fungi from the assembled chromosomes of the mushroom Coprinopsis cinerea (Coprinus cinereus).</title>
        <authorList>
            <person name="Stajich J.E."/>
            <person name="Wilke S.K."/>
            <person name="Ahren D."/>
            <person name="Au C.H."/>
            <person name="Birren B.W."/>
            <person name="Borodovsky M."/>
            <person name="Burns C."/>
            <person name="Canback B."/>
            <person name="Casselton L.A."/>
            <person name="Cheng C.K."/>
            <person name="Deng J."/>
            <person name="Dietrich F.S."/>
            <person name="Fargo D.C."/>
            <person name="Farman M.L."/>
            <person name="Gathman A.C."/>
            <person name="Goldberg J."/>
            <person name="Guigo R."/>
            <person name="Hoegger P.J."/>
            <person name="Hooker J.B."/>
            <person name="Huggins A."/>
            <person name="James T.Y."/>
            <person name="Kamada T."/>
            <person name="Kilaru S."/>
            <person name="Kodira C."/>
            <person name="Kues U."/>
            <person name="Kupfer D."/>
            <person name="Kwan H.S."/>
            <person name="Lomsadze A."/>
            <person name="Li W."/>
            <person name="Lilly W.W."/>
            <person name="Ma L.J."/>
            <person name="Mackey A.J."/>
            <person name="Manning G."/>
            <person name="Martin F."/>
            <person name="Muraguchi H."/>
            <person name="Natvig D.O."/>
            <person name="Palmerini H."/>
            <person name="Ramesh M.A."/>
            <person name="Rehmeyer C.J."/>
            <person name="Roe B.A."/>
            <person name="Shenoy N."/>
            <person name="Stanke M."/>
            <person name="Ter-Hovhannisyan V."/>
            <person name="Tunlid A."/>
            <person name="Velagapudi R."/>
            <person name="Vision T.J."/>
            <person name="Zeng Q."/>
            <person name="Zolan M.E."/>
            <person name="Pukkila P.J."/>
        </authorList>
    </citation>
    <scope>NUCLEOTIDE SEQUENCE [LARGE SCALE GENOMIC DNA]</scope>
    <source>
        <strain evidence="2">Okayama-7 / 130 / ATCC MYA-4618 / FGSC 9003</strain>
    </source>
</reference>